<dbReference type="Pfam" id="PF03861">
    <property type="entry name" value="ANTAR"/>
    <property type="match status" value="1"/>
</dbReference>
<dbReference type="EMBL" id="VCHX02000158">
    <property type="protein sequence ID" value="TPQ19484.1"/>
    <property type="molecule type" value="Genomic_DNA"/>
</dbReference>
<dbReference type="Proteomes" id="UP000317378">
    <property type="component" value="Unassembled WGS sequence"/>
</dbReference>
<dbReference type="PROSITE" id="PS50921">
    <property type="entry name" value="ANTAR"/>
    <property type="match status" value="1"/>
</dbReference>
<evidence type="ECO:0000256" key="2">
    <source>
        <dbReference type="ARBA" id="ARBA00023163"/>
    </source>
</evidence>
<dbReference type="SUPFAM" id="SSF55781">
    <property type="entry name" value="GAF domain-like"/>
    <property type="match status" value="1"/>
</dbReference>
<evidence type="ECO:0000313" key="5">
    <source>
        <dbReference type="EMBL" id="TPQ19484.1"/>
    </source>
</evidence>
<dbReference type="SMART" id="SM01012">
    <property type="entry name" value="ANTAR"/>
    <property type="match status" value="1"/>
</dbReference>
<dbReference type="OrthoDB" id="7466251at2"/>
<accession>A0A505D6W8</accession>
<evidence type="ECO:0000256" key="1">
    <source>
        <dbReference type="ARBA" id="ARBA00023015"/>
    </source>
</evidence>
<evidence type="ECO:0000259" key="4">
    <source>
        <dbReference type="PROSITE" id="PS50921"/>
    </source>
</evidence>
<name>A0A505D6W8_9ACTN</name>
<proteinExistence type="predicted"/>
<dbReference type="AlphaFoldDB" id="A0A505D6W8"/>
<reference evidence="5 6" key="1">
    <citation type="submission" date="2019-06" db="EMBL/GenBank/DDBJ databases">
        <title>Streptomyces sporangiiformans sp. nov., a novel actinomycete isolated from soil in Mount Song.</title>
        <authorList>
            <person name="Han L."/>
        </authorList>
    </citation>
    <scope>NUCLEOTIDE SEQUENCE [LARGE SCALE GENOMIC DNA]</scope>
    <source>
        <strain evidence="5 6">NEAU-SSA 1</strain>
    </source>
</reference>
<evidence type="ECO:0000313" key="6">
    <source>
        <dbReference type="Proteomes" id="UP000317378"/>
    </source>
</evidence>
<feature type="compositionally biased region" description="Basic and acidic residues" evidence="3">
    <location>
        <begin position="1"/>
        <end position="14"/>
    </location>
</feature>
<dbReference type="InterPro" id="IPR005561">
    <property type="entry name" value="ANTAR"/>
</dbReference>
<dbReference type="GO" id="GO:0003723">
    <property type="term" value="F:RNA binding"/>
    <property type="evidence" value="ECO:0007669"/>
    <property type="project" value="InterPro"/>
</dbReference>
<dbReference type="InterPro" id="IPR029016">
    <property type="entry name" value="GAF-like_dom_sf"/>
</dbReference>
<comment type="caution">
    <text evidence="5">The sequence shown here is derived from an EMBL/GenBank/DDBJ whole genome shotgun (WGS) entry which is preliminary data.</text>
</comment>
<keyword evidence="1" id="KW-0805">Transcription regulation</keyword>
<evidence type="ECO:0000256" key="3">
    <source>
        <dbReference type="SAM" id="MobiDB-lite"/>
    </source>
</evidence>
<feature type="region of interest" description="Disordered" evidence="3">
    <location>
        <begin position="1"/>
        <end position="39"/>
    </location>
</feature>
<gene>
    <name evidence="5" type="ORF">FGD71_025535</name>
</gene>
<feature type="domain" description="ANTAR" evidence="4">
    <location>
        <begin position="217"/>
        <end position="278"/>
    </location>
</feature>
<dbReference type="Gene3D" id="1.10.10.10">
    <property type="entry name" value="Winged helix-like DNA-binding domain superfamily/Winged helix DNA-binding domain"/>
    <property type="match status" value="1"/>
</dbReference>
<sequence>MAGRGRDLEADQRHAAPGAGPSRRGTYRGEAGGPGARCLDPVARVRSDSRSARIQALVVEQAARRGARVGVVDVCTAAVAALPVGGAGLSAMSRTTTSHPLCSTDDISEQLEELQLTLGEGPCVDAFTQGSAILTPDLLTGATQDRWPVFADAALEAGARAVFALPLQIGAISPGVLDLYADVPTVLDAEELADALAFADLATLLLLDTRIDETGAPTGGPLPDRGFEDLGGYRPEIDQATGILTVQLGVGIDEAFVRLRAYAYTQGRRLAEVAADVVAHRLRFSPDAEPRQTDEET</sequence>
<dbReference type="Gene3D" id="3.30.450.40">
    <property type="match status" value="1"/>
</dbReference>
<keyword evidence="6" id="KW-1185">Reference proteome</keyword>
<dbReference type="InterPro" id="IPR036388">
    <property type="entry name" value="WH-like_DNA-bd_sf"/>
</dbReference>
<keyword evidence="2" id="KW-0804">Transcription</keyword>
<protein>
    <submittedName>
        <fullName evidence="5">ANTAR domain-containing protein</fullName>
    </submittedName>
</protein>
<organism evidence="5 6">
    <name type="scientific">Streptomyces sporangiiformans</name>
    <dbReference type="NCBI Taxonomy" id="2315329"/>
    <lineage>
        <taxon>Bacteria</taxon>
        <taxon>Bacillati</taxon>
        <taxon>Actinomycetota</taxon>
        <taxon>Actinomycetes</taxon>
        <taxon>Kitasatosporales</taxon>
        <taxon>Streptomycetaceae</taxon>
        <taxon>Streptomyces</taxon>
    </lineage>
</organism>